<dbReference type="Proteomes" id="UP000600449">
    <property type="component" value="Unassembled WGS sequence"/>
</dbReference>
<proteinExistence type="predicted"/>
<evidence type="ECO:0000256" key="1">
    <source>
        <dbReference type="SAM" id="MobiDB-lite"/>
    </source>
</evidence>
<dbReference type="EMBL" id="BMMF01000002">
    <property type="protein sequence ID" value="GGK21276.1"/>
    <property type="molecule type" value="Genomic_DNA"/>
</dbReference>
<dbReference type="AlphaFoldDB" id="A0A917Q4E3"/>
<evidence type="ECO:0000313" key="2">
    <source>
        <dbReference type="EMBL" id="GGK21276.1"/>
    </source>
</evidence>
<dbReference type="RefSeq" id="WP_244645067.1">
    <property type="nucleotide sequence ID" value="NZ_BMMF01000002.1"/>
</dbReference>
<feature type="region of interest" description="Disordered" evidence="1">
    <location>
        <begin position="75"/>
        <end position="101"/>
    </location>
</feature>
<accession>A0A917Q4E3</accession>
<protein>
    <submittedName>
        <fullName evidence="2">Uncharacterized protein</fullName>
    </submittedName>
</protein>
<keyword evidence="3" id="KW-1185">Reference proteome</keyword>
<evidence type="ECO:0000313" key="3">
    <source>
        <dbReference type="Proteomes" id="UP000600449"/>
    </source>
</evidence>
<organism evidence="2 3">
    <name type="scientific">Salinarimonas ramus</name>
    <dbReference type="NCBI Taxonomy" id="690164"/>
    <lineage>
        <taxon>Bacteria</taxon>
        <taxon>Pseudomonadati</taxon>
        <taxon>Pseudomonadota</taxon>
        <taxon>Alphaproteobacteria</taxon>
        <taxon>Hyphomicrobiales</taxon>
        <taxon>Salinarimonadaceae</taxon>
        <taxon>Salinarimonas</taxon>
    </lineage>
</organism>
<comment type="caution">
    <text evidence="2">The sequence shown here is derived from an EMBL/GenBank/DDBJ whole genome shotgun (WGS) entry which is preliminary data.</text>
</comment>
<gene>
    <name evidence="2" type="ORF">GCM10011322_04930</name>
</gene>
<name>A0A917Q4E3_9HYPH</name>
<sequence length="101" mass="11312">MKNVTITLDEDVLARARVEAAKQGKSLSRFVSETVEMKLGRKRSQADVVADVLKGPKWKLGGGPLPKRDEIYEERLRRHERPDLPAAGGRSLEGGDRDRMD</sequence>
<reference evidence="2 3" key="1">
    <citation type="journal article" date="2014" name="Int. J. Syst. Evol. Microbiol.">
        <title>Complete genome sequence of Corynebacterium casei LMG S-19264T (=DSM 44701T), isolated from a smear-ripened cheese.</title>
        <authorList>
            <consortium name="US DOE Joint Genome Institute (JGI-PGF)"/>
            <person name="Walter F."/>
            <person name="Albersmeier A."/>
            <person name="Kalinowski J."/>
            <person name="Ruckert C."/>
        </authorList>
    </citation>
    <scope>NUCLEOTIDE SEQUENCE [LARGE SCALE GENOMIC DNA]</scope>
    <source>
        <strain evidence="2 3">CGMCC 1.9161</strain>
    </source>
</reference>